<comment type="similarity">
    <text evidence="2 10">Belongs to the major facilitator superfamily. Sugar transporter (TC 2.A.1.1) family.</text>
</comment>
<feature type="transmembrane region" description="Helical" evidence="11">
    <location>
        <begin position="100"/>
        <end position="119"/>
    </location>
</feature>
<feature type="transmembrane region" description="Helical" evidence="11">
    <location>
        <begin position="125"/>
        <end position="148"/>
    </location>
</feature>
<comment type="subcellular location">
    <subcellularLocation>
        <location evidence="1">Membrane</location>
        <topology evidence="1">Multi-pass membrane protein</topology>
    </subcellularLocation>
</comment>
<sequence>MGLFTKVEDRPTPKEVYNWRIYACSCIASLAAAAIGYDSSFIGTSLALPSFVKEFNFASYTPQALAKEKETIISVYAGAAFFGAWSFYVVSHFLGRKLSLYFYMVFFLIGAGMNCGATGDKGLGLILGGRVLTGFAVGGCSSMVPIYISELSPPAIRGRLVGIWELGWQIGGMVGFWINYGVNRTLPPNRTQWLIPFAIQLVPVGLLFFLAFFIPESPRWLFTKGRREQGVKTLCWLRNLSPNDLYIVEEIGSIDMDMERYRNEVGIGIWKPFNALKHRSIQWRFLLGFLLFMWQNSAGINAINYYSPTVLQSMGVRGTSTTLLATGVFGVVKTIMTFVSLVFLVDKFGRRNLMMIGSCGASICMWIIGSYIKIAQPAKHPSDELTPGGTAAIFFFFLWTVPYHMAWAGNPWVIGSEMFDLDTRSLGQASSASSNWFWNFMITRFTGQMFLAVDYGVYYLFASMMLLAVVFVFFLVPETSHVPLEAMDRLFAIRPVREANKTIMEELRREELEFRQNTDGLDMKEGVAVEERVERTGQTA</sequence>
<dbReference type="PROSITE" id="PS50850">
    <property type="entry name" value="MFS"/>
    <property type="match status" value="1"/>
</dbReference>
<keyword evidence="8" id="KW-0325">Glycoprotein</keyword>
<dbReference type="InterPro" id="IPR005828">
    <property type="entry name" value="MFS_sugar_transport-like"/>
</dbReference>
<accession>A0A1J7IYZ6</accession>
<evidence type="ECO:0000256" key="2">
    <source>
        <dbReference type="ARBA" id="ARBA00010992"/>
    </source>
</evidence>
<evidence type="ECO:0000256" key="11">
    <source>
        <dbReference type="SAM" id="Phobius"/>
    </source>
</evidence>
<dbReference type="NCBIfam" id="TIGR00879">
    <property type="entry name" value="SP"/>
    <property type="match status" value="1"/>
</dbReference>
<evidence type="ECO:0000256" key="10">
    <source>
        <dbReference type="RuleBase" id="RU003346"/>
    </source>
</evidence>
<keyword evidence="5" id="KW-0672">Quinate metabolism</keyword>
<evidence type="ECO:0000313" key="14">
    <source>
        <dbReference type="Proteomes" id="UP000182658"/>
    </source>
</evidence>
<evidence type="ECO:0000256" key="8">
    <source>
        <dbReference type="ARBA" id="ARBA00023180"/>
    </source>
</evidence>
<dbReference type="InterPro" id="IPR005829">
    <property type="entry name" value="Sugar_transporter_CS"/>
</dbReference>
<dbReference type="AlphaFoldDB" id="A0A1J7IYZ6"/>
<protein>
    <recommendedName>
        <fullName evidence="9">Quinate transporter</fullName>
    </recommendedName>
</protein>
<dbReference type="InParanoid" id="A0A1J7IYZ6"/>
<dbReference type="EMBL" id="KV875095">
    <property type="protein sequence ID" value="OIW32718.1"/>
    <property type="molecule type" value="Genomic_DNA"/>
</dbReference>
<evidence type="ECO:0000256" key="3">
    <source>
        <dbReference type="ARBA" id="ARBA00022448"/>
    </source>
</evidence>
<gene>
    <name evidence="13" type="ORF">CONLIGDRAFT_699620</name>
</gene>
<evidence type="ECO:0000256" key="9">
    <source>
        <dbReference type="ARBA" id="ARBA00043213"/>
    </source>
</evidence>
<dbReference type="OrthoDB" id="508119at2759"/>
<dbReference type="Pfam" id="PF00083">
    <property type="entry name" value="Sugar_tr"/>
    <property type="match status" value="1"/>
</dbReference>
<evidence type="ECO:0000256" key="4">
    <source>
        <dbReference type="ARBA" id="ARBA00022692"/>
    </source>
</evidence>
<keyword evidence="4 11" id="KW-0812">Transmembrane</keyword>
<name>A0A1J7IYZ6_9PEZI</name>
<evidence type="ECO:0000313" key="13">
    <source>
        <dbReference type="EMBL" id="OIW32718.1"/>
    </source>
</evidence>
<evidence type="ECO:0000259" key="12">
    <source>
        <dbReference type="PROSITE" id="PS50850"/>
    </source>
</evidence>
<dbReference type="InterPro" id="IPR020846">
    <property type="entry name" value="MFS_dom"/>
</dbReference>
<feature type="transmembrane region" description="Helical" evidence="11">
    <location>
        <begin position="352"/>
        <end position="372"/>
    </location>
</feature>
<dbReference type="FunFam" id="1.20.1250.20:FF:000026">
    <property type="entry name" value="MFS quinate transporter QutD"/>
    <property type="match status" value="1"/>
</dbReference>
<dbReference type="Gene3D" id="1.20.1250.20">
    <property type="entry name" value="MFS general substrate transporter like domains"/>
    <property type="match status" value="2"/>
</dbReference>
<keyword evidence="3 10" id="KW-0813">Transport</keyword>
<dbReference type="Proteomes" id="UP000182658">
    <property type="component" value="Unassembled WGS sequence"/>
</dbReference>
<feature type="transmembrane region" description="Helical" evidence="11">
    <location>
        <begin position="193"/>
        <end position="214"/>
    </location>
</feature>
<keyword evidence="14" id="KW-1185">Reference proteome</keyword>
<keyword evidence="6 11" id="KW-1133">Transmembrane helix</keyword>
<dbReference type="GO" id="GO:0016020">
    <property type="term" value="C:membrane"/>
    <property type="evidence" value="ECO:0007669"/>
    <property type="project" value="UniProtKB-SubCell"/>
</dbReference>
<proteinExistence type="inferred from homology"/>
<dbReference type="InterPro" id="IPR036259">
    <property type="entry name" value="MFS_trans_sf"/>
</dbReference>
<feature type="transmembrane region" description="Helical" evidence="11">
    <location>
        <begin position="21"/>
        <end position="51"/>
    </location>
</feature>
<dbReference type="PANTHER" id="PTHR48022:SF34">
    <property type="entry name" value="MAJOR FACILITATOR SUPERFAMILY (MFS) PROFILE DOMAIN-CONTAINING PROTEIN-RELATED"/>
    <property type="match status" value="1"/>
</dbReference>
<dbReference type="PROSITE" id="PS00217">
    <property type="entry name" value="SUGAR_TRANSPORT_2"/>
    <property type="match status" value="1"/>
</dbReference>
<dbReference type="SUPFAM" id="SSF103473">
    <property type="entry name" value="MFS general substrate transporter"/>
    <property type="match status" value="1"/>
</dbReference>
<evidence type="ECO:0000256" key="1">
    <source>
        <dbReference type="ARBA" id="ARBA00004141"/>
    </source>
</evidence>
<organism evidence="13 14">
    <name type="scientific">Coniochaeta ligniaria NRRL 30616</name>
    <dbReference type="NCBI Taxonomy" id="1408157"/>
    <lineage>
        <taxon>Eukaryota</taxon>
        <taxon>Fungi</taxon>
        <taxon>Dikarya</taxon>
        <taxon>Ascomycota</taxon>
        <taxon>Pezizomycotina</taxon>
        <taxon>Sordariomycetes</taxon>
        <taxon>Sordariomycetidae</taxon>
        <taxon>Coniochaetales</taxon>
        <taxon>Coniochaetaceae</taxon>
        <taxon>Coniochaeta</taxon>
    </lineage>
</organism>
<keyword evidence="7 11" id="KW-0472">Membrane</keyword>
<dbReference type="GO" id="GO:0005351">
    <property type="term" value="F:carbohydrate:proton symporter activity"/>
    <property type="evidence" value="ECO:0007669"/>
    <property type="project" value="TreeGrafter"/>
</dbReference>
<feature type="transmembrane region" description="Helical" evidence="11">
    <location>
        <begin position="71"/>
        <end position="88"/>
    </location>
</feature>
<dbReference type="InterPro" id="IPR003663">
    <property type="entry name" value="Sugar/inositol_transpt"/>
</dbReference>
<feature type="transmembrane region" description="Helical" evidence="11">
    <location>
        <begin position="323"/>
        <end position="345"/>
    </location>
</feature>
<dbReference type="PANTHER" id="PTHR48022">
    <property type="entry name" value="PLASTIDIC GLUCOSE TRANSPORTER 4"/>
    <property type="match status" value="1"/>
</dbReference>
<feature type="transmembrane region" description="Helical" evidence="11">
    <location>
        <begin position="285"/>
        <end position="303"/>
    </location>
</feature>
<reference evidence="13 14" key="1">
    <citation type="submission" date="2016-10" db="EMBL/GenBank/DDBJ databases">
        <title>Draft genome sequence of Coniochaeta ligniaria NRRL30616, a lignocellulolytic fungus for bioabatement of inhibitors in plant biomass hydrolysates.</title>
        <authorList>
            <consortium name="DOE Joint Genome Institute"/>
            <person name="Jimenez D.J."/>
            <person name="Hector R.E."/>
            <person name="Riley R."/>
            <person name="Sun H."/>
            <person name="Grigoriev I.V."/>
            <person name="Van Elsas J.D."/>
            <person name="Nichols N.N."/>
        </authorList>
    </citation>
    <scope>NUCLEOTIDE SEQUENCE [LARGE SCALE GENOMIC DNA]</scope>
    <source>
        <strain evidence="13 14">NRRL 30616</strain>
    </source>
</reference>
<feature type="transmembrane region" description="Helical" evidence="11">
    <location>
        <begin position="160"/>
        <end position="181"/>
    </location>
</feature>
<feature type="domain" description="Major facilitator superfamily (MFS) profile" evidence="12">
    <location>
        <begin position="24"/>
        <end position="480"/>
    </location>
</feature>
<evidence type="ECO:0000256" key="5">
    <source>
        <dbReference type="ARBA" id="ARBA00022911"/>
    </source>
</evidence>
<dbReference type="InterPro" id="IPR050360">
    <property type="entry name" value="MFS_Sugar_Transporters"/>
</dbReference>
<evidence type="ECO:0000256" key="7">
    <source>
        <dbReference type="ARBA" id="ARBA00023136"/>
    </source>
</evidence>
<dbReference type="PROSITE" id="PS00216">
    <property type="entry name" value="SUGAR_TRANSPORT_1"/>
    <property type="match status" value="1"/>
</dbReference>
<dbReference type="PRINTS" id="PR00171">
    <property type="entry name" value="SUGRTRNSPORT"/>
</dbReference>
<feature type="transmembrane region" description="Helical" evidence="11">
    <location>
        <begin position="457"/>
        <end position="476"/>
    </location>
</feature>
<evidence type="ECO:0000256" key="6">
    <source>
        <dbReference type="ARBA" id="ARBA00022989"/>
    </source>
</evidence>
<feature type="transmembrane region" description="Helical" evidence="11">
    <location>
        <begin position="392"/>
        <end position="414"/>
    </location>
</feature>